<proteinExistence type="predicted"/>
<feature type="signal peptide" evidence="1">
    <location>
        <begin position="1"/>
        <end position="17"/>
    </location>
</feature>
<gene>
    <name evidence="2" type="primary">TIM8_5</name>
    <name evidence="2" type="ORF">N0V91_004420</name>
</gene>
<evidence type="ECO:0000256" key="1">
    <source>
        <dbReference type="SAM" id="SignalP"/>
    </source>
</evidence>
<evidence type="ECO:0000313" key="2">
    <source>
        <dbReference type="EMBL" id="KAJ4406730.1"/>
    </source>
</evidence>
<evidence type="ECO:0000313" key="3">
    <source>
        <dbReference type="Proteomes" id="UP001140510"/>
    </source>
</evidence>
<feature type="chain" id="PRO_5040931870" evidence="1">
    <location>
        <begin position="18"/>
        <end position="240"/>
    </location>
</feature>
<accession>A0A9W8ZGJ5</accession>
<sequence>MKHLLSLSATFVALVDARVLPQPSWPHLSALDVDFSRITTASYPNVTIAAADLWQEAINRGAKLKTGTKSDDATAATLYGFPTNTAESPFDGSLVEELREWGYNDNTPAMQLLHDKECNMASASGHMLSKTFADLSMGTASKRTSGSNECFQIEHYSGPAVIKNEDGILPDKREQYYSTCGTTYLATGAEYTLGVNAAGCALFALNRVSSPKAARELWRRRPEAVELPHLRSASDIAWAA</sequence>
<dbReference type="OrthoDB" id="5337308at2759"/>
<keyword evidence="3" id="KW-1185">Reference proteome</keyword>
<organism evidence="2 3">
    <name type="scientific">Didymella pomorum</name>
    <dbReference type="NCBI Taxonomy" id="749634"/>
    <lineage>
        <taxon>Eukaryota</taxon>
        <taxon>Fungi</taxon>
        <taxon>Dikarya</taxon>
        <taxon>Ascomycota</taxon>
        <taxon>Pezizomycotina</taxon>
        <taxon>Dothideomycetes</taxon>
        <taxon>Pleosporomycetidae</taxon>
        <taxon>Pleosporales</taxon>
        <taxon>Pleosporineae</taxon>
        <taxon>Didymellaceae</taxon>
        <taxon>Didymella</taxon>
    </lineage>
</organism>
<comment type="caution">
    <text evidence="2">The sequence shown here is derived from an EMBL/GenBank/DDBJ whole genome shotgun (WGS) entry which is preliminary data.</text>
</comment>
<name>A0A9W8ZGJ5_9PLEO</name>
<keyword evidence="1" id="KW-0732">Signal</keyword>
<dbReference type="Proteomes" id="UP001140510">
    <property type="component" value="Unassembled WGS sequence"/>
</dbReference>
<dbReference type="AlphaFoldDB" id="A0A9W8ZGJ5"/>
<dbReference type="EMBL" id="JAPEVA010000025">
    <property type="protein sequence ID" value="KAJ4406730.1"/>
    <property type="molecule type" value="Genomic_DNA"/>
</dbReference>
<reference evidence="2" key="1">
    <citation type="submission" date="2022-10" db="EMBL/GenBank/DDBJ databases">
        <title>Tapping the CABI collections for fungal endophytes: first genome assemblies for Collariella, Neodidymelliopsis, Ascochyta clinopodiicola, Didymella pomorum, Didymosphaeria variabile, Neocosmospora piperis and Neocucurbitaria cava.</title>
        <authorList>
            <person name="Hill R."/>
        </authorList>
    </citation>
    <scope>NUCLEOTIDE SEQUENCE</scope>
    <source>
        <strain evidence="2">IMI 355091</strain>
    </source>
</reference>
<protein>
    <submittedName>
        <fullName evidence="2">Mitochondrial import inner membrane translocase subunit tim8</fullName>
    </submittedName>
</protein>